<keyword evidence="2" id="KW-1185">Reference proteome</keyword>
<evidence type="ECO:0000313" key="2">
    <source>
        <dbReference type="Proteomes" id="UP001175226"/>
    </source>
</evidence>
<dbReference type="Proteomes" id="UP001175226">
    <property type="component" value="Unassembled WGS sequence"/>
</dbReference>
<gene>
    <name evidence="1" type="ORF">EV421DRAFT_1929417</name>
</gene>
<reference evidence="1" key="1">
    <citation type="submission" date="2023-06" db="EMBL/GenBank/DDBJ databases">
        <authorList>
            <consortium name="Lawrence Berkeley National Laboratory"/>
            <person name="Ahrendt S."/>
            <person name="Sahu N."/>
            <person name="Indic B."/>
            <person name="Wong-Bajracharya J."/>
            <person name="Merenyi Z."/>
            <person name="Ke H.-M."/>
            <person name="Monk M."/>
            <person name="Kocsube S."/>
            <person name="Drula E."/>
            <person name="Lipzen A."/>
            <person name="Balint B."/>
            <person name="Henrissat B."/>
            <person name="Andreopoulos B."/>
            <person name="Martin F.M."/>
            <person name="Harder C.B."/>
            <person name="Rigling D."/>
            <person name="Ford K.L."/>
            <person name="Foster G.D."/>
            <person name="Pangilinan J."/>
            <person name="Papanicolaou A."/>
            <person name="Barry K."/>
            <person name="LaButti K."/>
            <person name="Viragh M."/>
            <person name="Koriabine M."/>
            <person name="Yan M."/>
            <person name="Riley R."/>
            <person name="Champramary S."/>
            <person name="Plett K.L."/>
            <person name="Tsai I.J."/>
            <person name="Slot J."/>
            <person name="Sipos G."/>
            <person name="Plett J."/>
            <person name="Nagy L.G."/>
            <person name="Grigoriev I.V."/>
        </authorList>
    </citation>
    <scope>NUCLEOTIDE SEQUENCE</scope>
    <source>
        <strain evidence="1">FPL87.14</strain>
    </source>
</reference>
<proteinExistence type="predicted"/>
<dbReference type="AlphaFoldDB" id="A0AA39MU79"/>
<accession>A0AA39MU79</accession>
<organism evidence="1 2">
    <name type="scientific">Armillaria borealis</name>
    <dbReference type="NCBI Taxonomy" id="47425"/>
    <lineage>
        <taxon>Eukaryota</taxon>
        <taxon>Fungi</taxon>
        <taxon>Dikarya</taxon>
        <taxon>Basidiomycota</taxon>
        <taxon>Agaricomycotina</taxon>
        <taxon>Agaricomycetes</taxon>
        <taxon>Agaricomycetidae</taxon>
        <taxon>Agaricales</taxon>
        <taxon>Marasmiineae</taxon>
        <taxon>Physalacriaceae</taxon>
        <taxon>Armillaria</taxon>
    </lineage>
</organism>
<protein>
    <submittedName>
        <fullName evidence="1">Uncharacterized protein</fullName>
    </submittedName>
</protein>
<name>A0AA39MU79_9AGAR</name>
<evidence type="ECO:0000313" key="1">
    <source>
        <dbReference type="EMBL" id="KAK0447301.1"/>
    </source>
</evidence>
<sequence length="172" mass="19492">MPPGLADLKKPDIDTITHIFYCGYTFSPDPIKETENNDTTAEKAMEALNKLAQHPLWLYLQGPRRASRWWNGSPARDGKSWSWHEVRPDVVLGFVPNNNAALGKGSRVQKWTLFSNTFLSMRMMIWGSLKPSKTHGTRAFNVVADQVKPMGDGRVFWPRASSPGLWGHLWIT</sequence>
<dbReference type="Gene3D" id="3.40.50.720">
    <property type="entry name" value="NAD(P)-binding Rossmann-like Domain"/>
    <property type="match status" value="1"/>
</dbReference>
<dbReference type="EMBL" id="JAUEPT010000012">
    <property type="protein sequence ID" value="KAK0447301.1"/>
    <property type="molecule type" value="Genomic_DNA"/>
</dbReference>
<comment type="caution">
    <text evidence="1">The sequence shown here is derived from an EMBL/GenBank/DDBJ whole genome shotgun (WGS) entry which is preliminary data.</text>
</comment>